<evidence type="ECO:0008006" key="5">
    <source>
        <dbReference type="Google" id="ProtNLM"/>
    </source>
</evidence>
<evidence type="ECO:0000256" key="1">
    <source>
        <dbReference type="ARBA" id="ARBA00011353"/>
    </source>
</evidence>
<accession>A0A194VHS8</accession>
<feature type="region of interest" description="Disordered" evidence="2">
    <location>
        <begin position="1"/>
        <end position="146"/>
    </location>
</feature>
<feature type="region of interest" description="Disordered" evidence="2">
    <location>
        <begin position="186"/>
        <end position="263"/>
    </location>
</feature>
<reference evidence="3" key="1">
    <citation type="submission" date="2014-12" db="EMBL/GenBank/DDBJ databases">
        <title>Genome Sequence of Valsa Canker Pathogens Uncovers a Specific Adaption of Colonization on Woody Bark.</title>
        <authorList>
            <person name="Yin Z."/>
            <person name="Liu H."/>
            <person name="Gao X."/>
            <person name="Li Z."/>
            <person name="Song N."/>
            <person name="Ke X."/>
            <person name="Dai Q."/>
            <person name="Wu Y."/>
            <person name="Sun Y."/>
            <person name="Xu J.-R."/>
            <person name="Kang Z.K."/>
            <person name="Wang L."/>
            <person name="Huang L."/>
        </authorList>
    </citation>
    <scope>NUCLEOTIDE SEQUENCE [LARGE SCALE GENOMIC DNA]</scope>
    <source>
        <strain evidence="3">03-8</strain>
    </source>
</reference>
<name>A0A194VHS8_CYTMA</name>
<feature type="compositionally biased region" description="Low complexity" evidence="2">
    <location>
        <begin position="51"/>
        <end position="62"/>
    </location>
</feature>
<feature type="region of interest" description="Disordered" evidence="2">
    <location>
        <begin position="383"/>
        <end position="406"/>
    </location>
</feature>
<gene>
    <name evidence="3" type="ORF">VM1G_12003</name>
</gene>
<evidence type="ECO:0000313" key="3">
    <source>
        <dbReference type="EMBL" id="KUI63445.1"/>
    </source>
</evidence>
<dbReference type="SMR" id="A0A194VHS8"/>
<dbReference type="Gene3D" id="2.40.50.40">
    <property type="match status" value="1"/>
</dbReference>
<dbReference type="AlphaFoldDB" id="A0A194VHS8"/>
<dbReference type="SUPFAM" id="SSF54160">
    <property type="entry name" value="Chromo domain-like"/>
    <property type="match status" value="1"/>
</dbReference>
<proteinExistence type="predicted"/>
<keyword evidence="4" id="KW-1185">Reference proteome</keyword>
<evidence type="ECO:0000313" key="4">
    <source>
        <dbReference type="Proteomes" id="UP000078559"/>
    </source>
</evidence>
<sequence length="406" mass="45017">MNPDDDSEHGYDDNQPVISLSSHSEIEPITEAPTFANASMDLPPLAPELESCAGSASSSTGSPRFGLSDAVRDSSQPQGATFQGSSLQNYSPIPLRRDEDRSICAEIESPRPASPDWPDRATAESSRSAKAIANHHSSPVGYQDCYQRGNTKNKGIYSHAHTEQEHDKDGDFNIYHSVEGLSRLQPKRRLSLDTPVTSSDNNANTLRRSQRKRRKLSPATKATLSSSNTTLLQAQKSTQGQKPKNQHSSRNQSALNLHRKEDEGAREWPCENIVLQRGVVDNQAKVLIHFTWDYLKQDKVDPDSNIEFGHVTDGHIDDSYVGDDHIGEADGSQWEVQNIIGEEVINGNIFYKVAWKPTLEPECNLAHMQDLLKAWKRTKAVGYASNSTGPGQEVQKRGRGRARKRV</sequence>
<dbReference type="CDD" id="cd00024">
    <property type="entry name" value="CD_CSD"/>
    <property type="match status" value="1"/>
</dbReference>
<dbReference type="EMBL" id="KN796113">
    <property type="protein sequence ID" value="KUI63445.1"/>
    <property type="molecule type" value="Genomic_DNA"/>
</dbReference>
<organism evidence="3 4">
    <name type="scientific">Cytospora mali</name>
    <name type="common">Apple Valsa canker fungus</name>
    <name type="synonym">Valsa mali</name>
    <dbReference type="NCBI Taxonomy" id="578113"/>
    <lineage>
        <taxon>Eukaryota</taxon>
        <taxon>Fungi</taxon>
        <taxon>Dikarya</taxon>
        <taxon>Ascomycota</taxon>
        <taxon>Pezizomycotina</taxon>
        <taxon>Sordariomycetes</taxon>
        <taxon>Sordariomycetidae</taxon>
        <taxon>Diaporthales</taxon>
        <taxon>Cytosporaceae</taxon>
        <taxon>Cytospora</taxon>
    </lineage>
</organism>
<dbReference type="InterPro" id="IPR016197">
    <property type="entry name" value="Chromo-like_dom_sf"/>
</dbReference>
<protein>
    <recommendedName>
        <fullName evidence="5">Chromo domain-containing protein</fullName>
    </recommendedName>
</protein>
<comment type="subunit">
    <text evidence="1">Component of the NuA4 histone acetyltransferase complex.</text>
</comment>
<feature type="compositionally biased region" description="Polar residues" evidence="2">
    <location>
        <begin position="220"/>
        <end position="255"/>
    </location>
</feature>
<evidence type="ECO:0000256" key="2">
    <source>
        <dbReference type="SAM" id="MobiDB-lite"/>
    </source>
</evidence>
<feature type="compositionally biased region" description="Basic residues" evidence="2">
    <location>
        <begin position="397"/>
        <end position="406"/>
    </location>
</feature>
<feature type="compositionally biased region" description="Polar residues" evidence="2">
    <location>
        <begin position="194"/>
        <end position="205"/>
    </location>
</feature>
<dbReference type="Proteomes" id="UP000078559">
    <property type="component" value="Unassembled WGS sequence"/>
</dbReference>
<feature type="compositionally biased region" description="Polar residues" evidence="2">
    <location>
        <begin position="73"/>
        <end position="91"/>
    </location>
</feature>